<dbReference type="GO" id="GO:0005886">
    <property type="term" value="C:plasma membrane"/>
    <property type="evidence" value="ECO:0007669"/>
    <property type="project" value="TreeGrafter"/>
</dbReference>
<dbReference type="PANTHER" id="PTHR45138">
    <property type="entry name" value="REGULATORY COMPONENTS OF SENSORY TRANSDUCTION SYSTEM"/>
    <property type="match status" value="1"/>
</dbReference>
<dbReference type="OrthoDB" id="45260at2"/>
<accession>A0A1E3G3H6</accession>
<dbReference type="AlphaFoldDB" id="A0A1E3G3H6"/>
<protein>
    <recommendedName>
        <fullName evidence="1">GGDEF domain-containing protein</fullName>
    </recommendedName>
</protein>
<dbReference type="InterPro" id="IPR050469">
    <property type="entry name" value="Diguanylate_Cyclase"/>
</dbReference>
<dbReference type="EMBL" id="LWAF01000003">
    <property type="protein sequence ID" value="ODN30804.1"/>
    <property type="molecule type" value="Genomic_DNA"/>
</dbReference>
<evidence type="ECO:0000313" key="3">
    <source>
        <dbReference type="Proteomes" id="UP000094570"/>
    </source>
</evidence>
<dbReference type="SUPFAM" id="SSF55073">
    <property type="entry name" value="Nucleotide cyclase"/>
    <property type="match status" value="1"/>
</dbReference>
<dbReference type="GO" id="GO:0052621">
    <property type="term" value="F:diguanylate cyclase activity"/>
    <property type="evidence" value="ECO:0007669"/>
    <property type="project" value="TreeGrafter"/>
</dbReference>
<dbReference type="SMART" id="SM00267">
    <property type="entry name" value="GGDEF"/>
    <property type="match status" value="1"/>
</dbReference>
<dbReference type="Gene3D" id="3.30.70.270">
    <property type="match status" value="1"/>
</dbReference>
<organism evidence="2 3">
    <name type="scientific">Fervidobacterium thailandense</name>
    <dbReference type="NCBI Taxonomy" id="1008305"/>
    <lineage>
        <taxon>Bacteria</taxon>
        <taxon>Thermotogati</taxon>
        <taxon>Thermotogota</taxon>
        <taxon>Thermotogae</taxon>
        <taxon>Thermotogales</taxon>
        <taxon>Fervidobacteriaceae</taxon>
        <taxon>Fervidobacterium</taxon>
    </lineage>
</organism>
<dbReference type="InterPro" id="IPR029787">
    <property type="entry name" value="Nucleotide_cyclase"/>
</dbReference>
<dbReference type="Proteomes" id="UP000094570">
    <property type="component" value="Unassembled WGS sequence"/>
</dbReference>
<dbReference type="Pfam" id="PF00990">
    <property type="entry name" value="GGDEF"/>
    <property type="match status" value="1"/>
</dbReference>
<keyword evidence="3" id="KW-1185">Reference proteome</keyword>
<feature type="domain" description="GGDEF" evidence="1">
    <location>
        <begin position="155"/>
        <end position="267"/>
    </location>
</feature>
<proteinExistence type="predicted"/>
<name>A0A1E3G3H6_9BACT</name>
<gene>
    <name evidence="2" type="ORF">A4H02_02725</name>
</gene>
<dbReference type="RefSeq" id="WP_069292644.1">
    <property type="nucleotide sequence ID" value="NZ_CP140110.1"/>
</dbReference>
<dbReference type="GO" id="GO:1902201">
    <property type="term" value="P:negative regulation of bacterial-type flagellum-dependent cell motility"/>
    <property type="evidence" value="ECO:0007669"/>
    <property type="project" value="TreeGrafter"/>
</dbReference>
<evidence type="ECO:0000259" key="1">
    <source>
        <dbReference type="PROSITE" id="PS50887"/>
    </source>
</evidence>
<evidence type="ECO:0000313" key="2">
    <source>
        <dbReference type="EMBL" id="ODN30804.1"/>
    </source>
</evidence>
<dbReference type="STRING" id="1008305.A4H02_02725"/>
<sequence>MERLAGYLGQLFPYEKSQLYMTLLGTFVADIANAQNTATFVDKVCKSIFANTTNVVGLRLMTRSYIKIYGKSSQVKRDYTFDNIRSTVYFTCENQQESEFVKICLFVADNIYNAVKRMESYEKLVSYDPLTGAYTKRVGLNILKAQIARSKRQGTETFVVFLDLDNFKHFNDTYGHIEGDKLLEKFGEHVRTNLRQHDLFIRYGGDEFVLFLETASPEIVVERLLNNSPVSFSYGIASTKEAESLKELLEIADRRMYDTKKVRKSSL</sequence>
<dbReference type="InterPro" id="IPR043128">
    <property type="entry name" value="Rev_trsase/Diguanyl_cyclase"/>
</dbReference>
<dbReference type="PROSITE" id="PS50887">
    <property type="entry name" value="GGDEF"/>
    <property type="match status" value="1"/>
</dbReference>
<dbReference type="GO" id="GO:0043709">
    <property type="term" value="P:cell adhesion involved in single-species biofilm formation"/>
    <property type="evidence" value="ECO:0007669"/>
    <property type="project" value="TreeGrafter"/>
</dbReference>
<dbReference type="PANTHER" id="PTHR45138:SF6">
    <property type="entry name" value="DIGUANYLATE CYCLASE DGCN"/>
    <property type="match status" value="1"/>
</dbReference>
<comment type="caution">
    <text evidence="2">The sequence shown here is derived from an EMBL/GenBank/DDBJ whole genome shotgun (WGS) entry which is preliminary data.</text>
</comment>
<dbReference type="InterPro" id="IPR000160">
    <property type="entry name" value="GGDEF_dom"/>
</dbReference>
<dbReference type="NCBIfam" id="TIGR00254">
    <property type="entry name" value="GGDEF"/>
    <property type="match status" value="1"/>
</dbReference>
<reference evidence="3" key="1">
    <citation type="submission" date="2016-04" db="EMBL/GenBank/DDBJ databases">
        <title>The genome sequence project of a novel Fervidobacterium isolate from a hot spring in Thailand.</title>
        <authorList>
            <person name="Gonzalez J.M."/>
            <person name="Cuecas A."/>
            <person name="Kanoksilapatham W."/>
        </authorList>
    </citation>
    <scope>NUCLEOTIDE SEQUENCE [LARGE SCALE GENOMIC DNA]</scope>
    <source>
        <strain evidence="3">FC2004</strain>
    </source>
</reference>
<dbReference type="CDD" id="cd01949">
    <property type="entry name" value="GGDEF"/>
    <property type="match status" value="1"/>
</dbReference>